<dbReference type="AlphaFoldDB" id="A0A2S0L6A2"/>
<protein>
    <recommendedName>
        <fullName evidence="3">Zinc-ribbon domain-containing protein</fullName>
    </recommendedName>
</protein>
<feature type="compositionally biased region" description="Basic and acidic residues" evidence="1">
    <location>
        <begin position="171"/>
        <end position="184"/>
    </location>
</feature>
<feature type="region of interest" description="Disordered" evidence="1">
    <location>
        <begin position="89"/>
        <end position="108"/>
    </location>
</feature>
<keyword evidence="2" id="KW-0472">Membrane</keyword>
<feature type="compositionally biased region" description="Basic and acidic residues" evidence="1">
    <location>
        <begin position="201"/>
        <end position="212"/>
    </location>
</feature>
<evidence type="ECO:0000256" key="2">
    <source>
        <dbReference type="SAM" id="Phobius"/>
    </source>
</evidence>
<dbReference type="OrthoDB" id="1939007at2"/>
<dbReference type="Proteomes" id="UP000237883">
    <property type="component" value="Chromosome"/>
</dbReference>
<feature type="region of interest" description="Disordered" evidence="1">
    <location>
        <begin position="443"/>
        <end position="522"/>
    </location>
</feature>
<gene>
    <name evidence="4" type="ORF">C5Q96_08120</name>
</gene>
<sequence>MFCSNCGNEVTEGAKFCSVCGARLSLDAEPSVHEHTAFSSSNREGNMMDKRESSTKFDFNFGSEDLEIKEPKKKTSSVSFDWSSVIEESHKKPTKKIRSPWETTGIDDEEAEAVTQSFSSVNNDWDKHKTAEPAHKVEEPDSLEEILKRDSAAAPASGHGRTMNFIEVMKQEKEEREKAAKEAEETTVSADSDFSDSILPNEEREHTQGYTELKDDIVAELEKQASEMDEKEVSHRLDAASADFDEYLNARRKSHEEVFQAEPPHNFVDDMVHVSAADTRDEFKLPEDEFETELSAFIGNHEDADKEDVHADKSDDDLFNFDIDIEDTDEDEETVSQYLDYVKPSRVSRAQERAEAEEFDLDDEDDDDEPETFSYDELTDDNKEPETDYELEPETESTEEADDFAFGDDDIDVPYEEPVNYSELYMDEETEKADKPVTLETDEVVDSHETSDVAATEAVPAVSETSTEPKDQEEPVTSEVAAEPVSEPASEPTAEIAPKPSLEEPVNAASETVEVASAPAEKAEDAELAAAKAIESEIANLQKRLAELLGKDTSETVELPAREVVSAEELVQEPVQEKAEAETEANATETGARSDLTSLEAELAALGFDTIDDEPDEEADMLFSAEDVADANTSAVEENNEDLNQEEVMSIDDLQKDFFGTDVDDAGMEATRKIDKFYTLYRKNEEFQQLLDEEYKKLQDGSADYTLMEDVLADYQDEEEAEETPVEAHHETVEAAVKAESAKLEAAKKDAGSELSNSANVTEPITAATTLVSSPAQAAVNTASKASSVAPSVVDDDDEESRKGGVLTVIAVIVAILLVLLLVVILILNFAPDSSVAQRISEVIGKFTNFASLGDNSELLL</sequence>
<keyword evidence="2" id="KW-1133">Transmembrane helix</keyword>
<keyword evidence="2" id="KW-0812">Transmembrane</keyword>
<feature type="transmembrane region" description="Helical" evidence="2">
    <location>
        <begin position="806"/>
        <end position="831"/>
    </location>
</feature>
<feature type="compositionally biased region" description="Basic and acidic residues" evidence="1">
    <location>
        <begin position="124"/>
        <end position="142"/>
    </location>
</feature>
<proteinExistence type="predicted"/>
<dbReference type="Pfam" id="PF13240">
    <property type="entry name" value="Zn_Ribbon_1"/>
    <property type="match status" value="1"/>
</dbReference>
<dbReference type="InterPro" id="IPR026870">
    <property type="entry name" value="Zinc_ribbon_dom"/>
</dbReference>
<feature type="compositionally biased region" description="Acidic residues" evidence="1">
    <location>
        <begin position="387"/>
        <end position="414"/>
    </location>
</feature>
<organism evidence="4 5">
    <name type="scientific">Mogibacterium diversum</name>
    <dbReference type="NCBI Taxonomy" id="114527"/>
    <lineage>
        <taxon>Bacteria</taxon>
        <taxon>Bacillati</taxon>
        <taxon>Bacillota</taxon>
        <taxon>Clostridia</taxon>
        <taxon>Peptostreptococcales</taxon>
        <taxon>Anaerovoracaceae</taxon>
        <taxon>Mogibacterium</taxon>
    </lineage>
</organism>
<feature type="compositionally biased region" description="Acidic residues" evidence="1">
    <location>
        <begin position="324"/>
        <end position="334"/>
    </location>
</feature>
<feature type="region of interest" description="Disordered" evidence="1">
    <location>
        <begin position="324"/>
        <end position="414"/>
    </location>
</feature>
<evidence type="ECO:0000256" key="1">
    <source>
        <dbReference type="SAM" id="MobiDB-lite"/>
    </source>
</evidence>
<reference evidence="5" key="1">
    <citation type="submission" date="2018-02" db="EMBL/GenBank/DDBJ databases">
        <authorList>
            <person name="Holder M.E."/>
            <person name="Ajami N.J."/>
            <person name="Petrosino J.F."/>
        </authorList>
    </citation>
    <scope>NUCLEOTIDE SEQUENCE [LARGE SCALE GENOMIC DNA]</scope>
    <source>
        <strain evidence="5">CCUG 47132</strain>
    </source>
</reference>
<feature type="region of interest" description="Disordered" evidence="1">
    <location>
        <begin position="171"/>
        <end position="212"/>
    </location>
</feature>
<keyword evidence="5" id="KW-1185">Reference proteome</keyword>
<name>A0A2S0L6A2_9FIRM</name>
<feature type="domain" description="Zinc-ribbon" evidence="3">
    <location>
        <begin position="2"/>
        <end position="24"/>
    </location>
</feature>
<evidence type="ECO:0000313" key="5">
    <source>
        <dbReference type="Proteomes" id="UP000237883"/>
    </source>
</evidence>
<feature type="compositionally biased region" description="Acidic residues" evidence="1">
    <location>
        <begin position="357"/>
        <end position="371"/>
    </location>
</feature>
<accession>A0A2S0L6A2</accession>
<dbReference type="KEGG" id="mdv:C5Q96_08120"/>
<dbReference type="EMBL" id="CP027228">
    <property type="protein sequence ID" value="AVM48823.1"/>
    <property type="molecule type" value="Genomic_DNA"/>
</dbReference>
<feature type="region of interest" description="Disordered" evidence="1">
    <location>
        <begin position="571"/>
        <end position="596"/>
    </location>
</feature>
<dbReference type="RefSeq" id="WP_106057877.1">
    <property type="nucleotide sequence ID" value="NZ_CP027228.1"/>
</dbReference>
<dbReference type="GeneID" id="78392229"/>
<feature type="region of interest" description="Disordered" evidence="1">
    <location>
        <begin position="118"/>
        <end position="142"/>
    </location>
</feature>
<feature type="region of interest" description="Disordered" evidence="1">
    <location>
        <begin position="31"/>
        <end position="51"/>
    </location>
</feature>
<evidence type="ECO:0000313" key="4">
    <source>
        <dbReference type="EMBL" id="AVM48823.1"/>
    </source>
</evidence>
<evidence type="ECO:0000259" key="3">
    <source>
        <dbReference type="Pfam" id="PF13240"/>
    </source>
</evidence>